<gene>
    <name evidence="2" type="ORF">Rumeso_04230</name>
</gene>
<dbReference type="InterPro" id="IPR014153">
    <property type="entry name" value="Ds_break_AddB"/>
</dbReference>
<dbReference type="NCBIfam" id="TIGR02786">
    <property type="entry name" value="addB_alphas"/>
    <property type="match status" value="1"/>
</dbReference>
<dbReference type="EMBL" id="AOSK01000120">
    <property type="protein sequence ID" value="EYD74173.1"/>
    <property type="molecule type" value="Genomic_DNA"/>
</dbReference>
<dbReference type="OrthoDB" id="9780606at2"/>
<proteinExistence type="predicted"/>
<dbReference type="Pfam" id="PF12705">
    <property type="entry name" value="PDDEXK_1"/>
    <property type="match status" value="1"/>
</dbReference>
<protein>
    <submittedName>
        <fullName evidence="2">ATP-dependent nuclease subunit B</fullName>
    </submittedName>
</protein>
<evidence type="ECO:0000259" key="1">
    <source>
        <dbReference type="Pfam" id="PF12705"/>
    </source>
</evidence>
<accession>A0A017HJ51</accession>
<dbReference type="InterPro" id="IPR027417">
    <property type="entry name" value="P-loop_NTPase"/>
</dbReference>
<dbReference type="InterPro" id="IPR038726">
    <property type="entry name" value="PDDEXK_AddAB-type"/>
</dbReference>
<sequence>MFDAPGPRLFTLPPGTDFATGLLRGLADRLDGAAPEAWARVTIYVPTRRMQRHLREAFDAGGPRLVPRLRLVSEVALDPIGADLPPPVPALRRRLELSQLIAALLAREPDLAPRARLFDLSDSLADLMEEMQGEGVPPSAIAGLDVADLSGHWARSVKFLRILEPWFEAEGAPDGDARMRRVTERLERLWLTEPPSDPVIVAGATGSRGATMRLMELVARLPQGAVVLPGFDTDLPEPIWTRLQDDGALNGEDHPQFLYACLLSRLGLAPGEILPWTSTPTPCPPRARLVSLSLRPPPVTDQWLSEGPSLGPLAPACENLTLLEAPSPRAEAEAVALRMRQAIEEGRTCALVTPDRTLSRAVAAALDRWGVVPDDSAGEPLPLSPPGRLLRQIADLRGARPTGESLLSLLKHPLCHAGSDRGPHLRRTHELELQLRRKGPPAPEPGTIRAFAAQRLAQDPGVAGWADWLASLLARLRPDHDHTLVEHVADHVALTEAFALGSGASETPNPLWQEAAGREARKVCAELKRHADAGGRLSPRDYASLFGGVLAQAEVRDRDRGHPRALIWGTLEARAQGADLVILGGMNEGVWPPAAPVDPWLNRRLRGAASLPLPERQIGQAALDYMLALAAPEAWITRAVRTDEAPTVPSRWLNRLLNLLEGLPLQGGLEAIEAMKSRGDAWLGKATALARPVTRQDPAPRPSPRPPIAHRPRRISVTAIERLRRDPYSVYAETILRLPALDPLTAEPDAPLRGTVMHKALEKFIEAGVAPDAPGASLQLLQTASEVFETDCAWPVMRRLWLAHLAKVAPWFLETEAERRAKGQPKLFETKGEIELPALGITLVAKADRIDLTPGGEAVILDYKTGQVPTEKQQKQFAKQLLLMAAMAERGAFGALGTVKVADAAFVGLGSKPTIVKAPLSEITTDQVWSELQILLAAWMDPSRGFSARMAVEKEDWEGDHDHLARYGEWDHATPVTPEDMA</sequence>
<dbReference type="STRING" id="442562.Rumeso_04230"/>
<dbReference type="PATRIC" id="fig|442562.3.peg.4165"/>
<dbReference type="Proteomes" id="UP000019666">
    <property type="component" value="Unassembled WGS sequence"/>
</dbReference>
<dbReference type="RefSeq" id="WP_156363058.1">
    <property type="nucleotide sequence ID" value="NZ_KK088626.1"/>
</dbReference>
<name>A0A017HJ51_9RHOB</name>
<reference evidence="2 3" key="1">
    <citation type="submission" date="2013-02" db="EMBL/GenBank/DDBJ databases">
        <authorList>
            <person name="Fiebig A."/>
            <person name="Goeker M."/>
            <person name="Klenk H.-P.P."/>
        </authorList>
    </citation>
    <scope>NUCLEOTIDE SEQUENCE [LARGE SCALE GENOMIC DNA]</scope>
    <source>
        <strain evidence="2 3">DSM 19309</strain>
    </source>
</reference>
<dbReference type="InterPro" id="IPR011604">
    <property type="entry name" value="PDDEXK-like_dom_sf"/>
</dbReference>
<dbReference type="Gene3D" id="3.90.320.10">
    <property type="match status" value="1"/>
</dbReference>
<dbReference type="SUPFAM" id="SSF52540">
    <property type="entry name" value="P-loop containing nucleoside triphosphate hydrolases"/>
    <property type="match status" value="1"/>
</dbReference>
<organism evidence="2 3">
    <name type="scientific">Rubellimicrobium mesophilum DSM 19309</name>
    <dbReference type="NCBI Taxonomy" id="442562"/>
    <lineage>
        <taxon>Bacteria</taxon>
        <taxon>Pseudomonadati</taxon>
        <taxon>Pseudomonadota</taxon>
        <taxon>Alphaproteobacteria</taxon>
        <taxon>Rhodobacterales</taxon>
        <taxon>Roseobacteraceae</taxon>
        <taxon>Rubellimicrobium</taxon>
    </lineage>
</organism>
<comment type="caution">
    <text evidence="2">The sequence shown here is derived from an EMBL/GenBank/DDBJ whole genome shotgun (WGS) entry which is preliminary data.</text>
</comment>
<dbReference type="HOGENOM" id="CLU_012377_0_0_5"/>
<evidence type="ECO:0000313" key="3">
    <source>
        <dbReference type="Proteomes" id="UP000019666"/>
    </source>
</evidence>
<dbReference type="AlphaFoldDB" id="A0A017HJ51"/>
<evidence type="ECO:0000313" key="2">
    <source>
        <dbReference type="EMBL" id="EYD74173.1"/>
    </source>
</evidence>
<feature type="domain" description="PD-(D/E)XK endonuclease-like" evidence="1">
    <location>
        <begin position="714"/>
        <end position="918"/>
    </location>
</feature>
<keyword evidence="3" id="KW-1185">Reference proteome</keyword>